<reference evidence="1" key="1">
    <citation type="submission" date="2023-01" db="EMBL/GenBank/DDBJ databases">
        <title>Oxazolidinone resistance genes in florfenicol resistant enterococci from beef cattle and veal calves at slaughter.</title>
        <authorList>
            <person name="Biggel M."/>
        </authorList>
    </citation>
    <scope>NUCLEOTIDE SEQUENCE</scope>
    <source>
        <strain evidence="1">K204-1</strain>
    </source>
</reference>
<name>A0AAE9XFG1_9ENTE</name>
<dbReference type="AlphaFoldDB" id="A0AAE9XFG1"/>
<gene>
    <name evidence="1" type="ORF">PML95_03065</name>
</gene>
<dbReference type="GO" id="GO:0047429">
    <property type="term" value="F:nucleoside triphosphate diphosphatase activity"/>
    <property type="evidence" value="ECO:0007669"/>
    <property type="project" value="InterPro"/>
</dbReference>
<dbReference type="SUPFAM" id="SSF101386">
    <property type="entry name" value="all-alpha NTP pyrophosphatases"/>
    <property type="match status" value="1"/>
</dbReference>
<dbReference type="CDD" id="cd11537">
    <property type="entry name" value="NTP-PPase_RS21-C6_like"/>
    <property type="match status" value="1"/>
</dbReference>
<organism evidence="1 2">
    <name type="scientific">Vagococcus lutrae</name>
    <dbReference type="NCBI Taxonomy" id="81947"/>
    <lineage>
        <taxon>Bacteria</taxon>
        <taxon>Bacillati</taxon>
        <taxon>Bacillota</taxon>
        <taxon>Bacilli</taxon>
        <taxon>Lactobacillales</taxon>
        <taxon>Enterococcaceae</taxon>
        <taxon>Vagococcus</taxon>
    </lineage>
</organism>
<dbReference type="Proteomes" id="UP001179600">
    <property type="component" value="Chromosome"/>
</dbReference>
<proteinExistence type="predicted"/>
<evidence type="ECO:0000313" key="2">
    <source>
        <dbReference type="Proteomes" id="UP001179600"/>
    </source>
</evidence>
<dbReference type="Gene3D" id="1.10.287.1080">
    <property type="entry name" value="MazG-like"/>
    <property type="match status" value="1"/>
</dbReference>
<evidence type="ECO:0000313" key="1">
    <source>
        <dbReference type="EMBL" id="WCG23237.1"/>
    </source>
</evidence>
<accession>A0AAE9XFG1</accession>
<dbReference type="InterPro" id="IPR052555">
    <property type="entry name" value="dCTP_Pyrophosphatase"/>
</dbReference>
<dbReference type="PIRSF" id="PIRSF029826">
    <property type="entry name" value="UCP029826_pph"/>
    <property type="match status" value="1"/>
</dbReference>
<sequence length="107" mass="12835">MMRQEIIDLVNQFRDERNWRPFHNAKDFALSISLEASELLENYQWLSSEEANERHRENIEDEVADILIYLTMFCDDLDIDMEEVIKKKLKKNAIKYPISSQPKNLMK</sequence>
<dbReference type="EMBL" id="CP116507">
    <property type="protein sequence ID" value="WCG23237.1"/>
    <property type="molecule type" value="Genomic_DNA"/>
</dbReference>
<dbReference type="GO" id="GO:0009143">
    <property type="term" value="P:nucleoside triphosphate catabolic process"/>
    <property type="evidence" value="ECO:0007669"/>
    <property type="project" value="InterPro"/>
</dbReference>
<dbReference type="Pfam" id="PF12643">
    <property type="entry name" value="MazG-like"/>
    <property type="match status" value="1"/>
</dbReference>
<dbReference type="PANTHER" id="PTHR46523">
    <property type="entry name" value="DCTP PYROPHOSPHATASE 1"/>
    <property type="match status" value="1"/>
</dbReference>
<dbReference type="PANTHER" id="PTHR46523:SF1">
    <property type="entry name" value="DCTP PYROPHOSPHATASE 1"/>
    <property type="match status" value="1"/>
</dbReference>
<protein>
    <submittedName>
        <fullName evidence="1">Nucleotide pyrophosphohydrolase</fullName>
    </submittedName>
</protein>
<dbReference type="InterPro" id="IPR025984">
    <property type="entry name" value="DCTPP"/>
</dbReference>